<dbReference type="InParanoid" id="K0INJ0"/>
<keyword evidence="1" id="KW-1133">Transmembrane helix</keyword>
<keyword evidence="1" id="KW-0812">Transmembrane</keyword>
<evidence type="ECO:0000313" key="3">
    <source>
        <dbReference type="Proteomes" id="UP000008037"/>
    </source>
</evidence>
<dbReference type="EMBL" id="CP002408">
    <property type="protein sequence ID" value="AFU59459.1"/>
    <property type="molecule type" value="Genomic_DNA"/>
</dbReference>
<keyword evidence="3" id="KW-1185">Reference proteome</keyword>
<evidence type="ECO:0000313" key="2">
    <source>
        <dbReference type="EMBL" id="AFU59459.1"/>
    </source>
</evidence>
<accession>K0INJ0</accession>
<dbReference type="KEGG" id="nga:Ngar_c25370"/>
<dbReference type="STRING" id="1237085.Ngar_c25370"/>
<evidence type="ECO:0000256" key="1">
    <source>
        <dbReference type="SAM" id="Phobius"/>
    </source>
</evidence>
<dbReference type="BioCyc" id="CNIT1237085:G1324-2536-MONOMER"/>
<feature type="transmembrane region" description="Helical" evidence="1">
    <location>
        <begin position="344"/>
        <end position="363"/>
    </location>
</feature>
<reference evidence="2 3" key="1">
    <citation type="journal article" date="2012" name="Environ. Microbiol.">
        <title>The genome of the ammonia-oxidizing Candidatus Nitrososphaera gargensis: insights into metabolic versatility and environmental adaptations.</title>
        <authorList>
            <person name="Spang A."/>
            <person name="Poehlein A."/>
            <person name="Offre P."/>
            <person name="Zumbragel S."/>
            <person name="Haider S."/>
            <person name="Rychlik N."/>
            <person name="Nowka B."/>
            <person name="Schmeisser C."/>
            <person name="Lebedeva E.V."/>
            <person name="Rattei T."/>
            <person name="Bohm C."/>
            <person name="Schmid M."/>
            <person name="Galushko A."/>
            <person name="Hatzenpichler R."/>
            <person name="Weinmaier T."/>
            <person name="Daniel R."/>
            <person name="Schleper C."/>
            <person name="Spieck E."/>
            <person name="Streit W."/>
            <person name="Wagner M."/>
        </authorList>
    </citation>
    <scope>NUCLEOTIDE SEQUENCE [LARGE SCALE GENOMIC DNA]</scope>
    <source>
        <strain evidence="3">Ga9.2</strain>
    </source>
</reference>
<name>K0INJ0_NITGG</name>
<dbReference type="Proteomes" id="UP000008037">
    <property type="component" value="Chromosome"/>
</dbReference>
<protein>
    <submittedName>
        <fullName evidence="2">Uncharacterized protein</fullName>
    </submittedName>
</protein>
<organism evidence="2 3">
    <name type="scientific">Nitrososphaera gargensis (strain Ga9.2)</name>
    <dbReference type="NCBI Taxonomy" id="1237085"/>
    <lineage>
        <taxon>Archaea</taxon>
        <taxon>Nitrososphaerota</taxon>
        <taxon>Nitrososphaeria</taxon>
        <taxon>Nitrososphaerales</taxon>
        <taxon>Nitrososphaeraceae</taxon>
        <taxon>Nitrososphaera</taxon>
    </lineage>
</organism>
<keyword evidence="1" id="KW-0472">Membrane</keyword>
<dbReference type="AlphaFoldDB" id="K0INJ0"/>
<dbReference type="HOGENOM" id="CLU_707136_0_0_2"/>
<sequence length="383" mass="41064">MLVFGASSVALSGSAYAQQDDLWYPGEGVRQDMYVTYRIQELDTADGDPYVMTLYFKEQQDGDWIVPAAVQHGNNVITGIMKLSDGMSYLAGGSQVPAEMNDFIGGYQGSLHWLDAFTTKSAPLSLTAGSWGKIAAIGGEEIRPRGVEKVAFEGAQDLCQADSCDATLVMWHKGVDNKIWIVNGFPFPVRADTFAEDATGSEVTQFRFELLETGTGEPPGLSGSGAAQKPPIEKRTHSGYYIRLEWTPEEIQPNNDVSLGISMFDAQKFPLLDVRYDLTIKDSSGQVIQELKNQVAELGTATHQVNFNGTGTMMVTVTITAFGGQTTGQFVEGADFGIVVVPEFPVSAAMVAAAVIGLVVIITRTRGTSIGSSLFGNKGTASP</sequence>
<proteinExistence type="predicted"/>
<gene>
    <name evidence="2" type="ordered locus">Ngar_c25370</name>
</gene>